<name>A0A9D2S368_9FIRM</name>
<protein>
    <submittedName>
        <fullName evidence="1">AAA family ATPase</fullName>
    </submittedName>
</protein>
<dbReference type="Gene3D" id="3.40.50.300">
    <property type="entry name" value="P-loop containing nucleotide triphosphate hydrolases"/>
    <property type="match status" value="1"/>
</dbReference>
<evidence type="ECO:0000313" key="2">
    <source>
        <dbReference type="Proteomes" id="UP000886803"/>
    </source>
</evidence>
<dbReference type="InterPro" id="IPR027417">
    <property type="entry name" value="P-loop_NTPase"/>
</dbReference>
<dbReference type="AlphaFoldDB" id="A0A9D2S368"/>
<evidence type="ECO:0000313" key="1">
    <source>
        <dbReference type="EMBL" id="HJB41586.1"/>
    </source>
</evidence>
<reference evidence="1" key="2">
    <citation type="submission" date="2021-04" db="EMBL/GenBank/DDBJ databases">
        <authorList>
            <person name="Gilroy R."/>
        </authorList>
    </citation>
    <scope>NUCLEOTIDE SEQUENCE</scope>
    <source>
        <strain evidence="1">ChiBcec8-13705</strain>
    </source>
</reference>
<accession>A0A9D2S368</accession>
<organism evidence="1 2">
    <name type="scientific">Candidatus Gemmiger avicola</name>
    <dbReference type="NCBI Taxonomy" id="2838605"/>
    <lineage>
        <taxon>Bacteria</taxon>
        <taxon>Bacillati</taxon>
        <taxon>Bacillota</taxon>
        <taxon>Clostridia</taxon>
        <taxon>Eubacteriales</taxon>
        <taxon>Gemmiger</taxon>
    </lineage>
</organism>
<dbReference type="EMBL" id="DWYG01000053">
    <property type="protein sequence ID" value="HJB41586.1"/>
    <property type="molecule type" value="Genomic_DNA"/>
</dbReference>
<proteinExistence type="predicted"/>
<comment type="caution">
    <text evidence="1">The sequence shown here is derived from an EMBL/GenBank/DDBJ whole genome shotgun (WGS) entry which is preliminary data.</text>
</comment>
<sequence length="208" mass="24258">MKKLILVTSPPACGKTFISRQLAAALNHVVYLDKDTLIPLSKQIFAVAHQPYDRSSIFFEKYIRDLEYQVTLDLAMEALLYDDIVLINAPFTREIRDDAYIAGLRKELAKKEAELVVIWVDTDPEVCHQRMIDRASDRDIWKLNHWDEYILGVNFDPPLNLRLEGQDDSLLIFHNSSQEEFEASMKEIVSRLEESVKKNRRPRTPRRL</sequence>
<gene>
    <name evidence="1" type="ORF">H9945_03730</name>
</gene>
<reference evidence="1" key="1">
    <citation type="journal article" date="2021" name="PeerJ">
        <title>Extensive microbial diversity within the chicken gut microbiome revealed by metagenomics and culture.</title>
        <authorList>
            <person name="Gilroy R."/>
            <person name="Ravi A."/>
            <person name="Getino M."/>
            <person name="Pursley I."/>
            <person name="Horton D.L."/>
            <person name="Alikhan N.F."/>
            <person name="Baker D."/>
            <person name="Gharbi K."/>
            <person name="Hall N."/>
            <person name="Watson M."/>
            <person name="Adriaenssens E.M."/>
            <person name="Foster-Nyarko E."/>
            <person name="Jarju S."/>
            <person name="Secka A."/>
            <person name="Antonio M."/>
            <person name="Oren A."/>
            <person name="Chaudhuri R.R."/>
            <person name="La Ragione R."/>
            <person name="Hildebrand F."/>
            <person name="Pallen M.J."/>
        </authorList>
    </citation>
    <scope>NUCLEOTIDE SEQUENCE</scope>
    <source>
        <strain evidence="1">ChiBcec8-13705</strain>
    </source>
</reference>
<dbReference type="Proteomes" id="UP000886803">
    <property type="component" value="Unassembled WGS sequence"/>
</dbReference>
<dbReference type="SUPFAM" id="SSF52540">
    <property type="entry name" value="P-loop containing nucleoside triphosphate hydrolases"/>
    <property type="match status" value="1"/>
</dbReference>
<dbReference type="Pfam" id="PF13671">
    <property type="entry name" value="AAA_33"/>
    <property type="match status" value="1"/>
</dbReference>